<keyword evidence="6" id="KW-1185">Reference proteome</keyword>
<dbReference type="RefSeq" id="WP_042497197.1">
    <property type="nucleotide sequence ID" value="NZ_BBNQ01000002.1"/>
</dbReference>
<gene>
    <name evidence="3" type="ORF">DFQ06_1635</name>
    <name evidence="2" type="ORF">JCM19274_1837</name>
    <name evidence="1" type="ORF">JCM19300_4370</name>
</gene>
<organism evidence="1 5">
    <name type="scientific">Algibacter lectus</name>
    <dbReference type="NCBI Taxonomy" id="221126"/>
    <lineage>
        <taxon>Bacteria</taxon>
        <taxon>Pseudomonadati</taxon>
        <taxon>Bacteroidota</taxon>
        <taxon>Flavobacteriia</taxon>
        <taxon>Flavobacteriales</taxon>
        <taxon>Flavobacteriaceae</taxon>
        <taxon>Algibacter</taxon>
    </lineage>
</organism>
<dbReference type="EMBL" id="BBNU01000006">
    <property type="protein sequence ID" value="GAL79329.1"/>
    <property type="molecule type" value="Genomic_DNA"/>
</dbReference>
<dbReference type="Proteomes" id="UP000029643">
    <property type="component" value="Unassembled WGS sequence"/>
</dbReference>
<comment type="caution">
    <text evidence="1">The sequence shown here is derived from an EMBL/GenBank/DDBJ whole genome shotgun (WGS) entry which is preliminary data.</text>
</comment>
<evidence type="ECO:0000313" key="2">
    <source>
        <dbReference type="EMBL" id="GAL79329.1"/>
    </source>
</evidence>
<dbReference type="STRING" id="221126.SAMN04489722_106179"/>
<accession>A0A090VDG7</accession>
<reference evidence="4 5" key="1">
    <citation type="journal article" date="2014" name="Genome Announc.">
        <title>Draft Genome Sequences of Marine Flavobacterium Algibacter lectus Strains SS8 and NR4.</title>
        <authorList>
            <person name="Takatani N."/>
            <person name="Nakanishi M."/>
            <person name="Meirelles P."/>
            <person name="Mino S."/>
            <person name="Suda W."/>
            <person name="Oshima K."/>
            <person name="Hattori M."/>
            <person name="Ohkuma M."/>
            <person name="Hosokawa M."/>
            <person name="Miyashita K."/>
            <person name="Thompson F.L."/>
            <person name="Niwa A."/>
            <person name="Sawabe T."/>
            <person name="Sawabe T."/>
        </authorList>
    </citation>
    <scope>NUCLEOTIDE SEQUENCE [LARGE SCALE GENOMIC DNA]</scope>
    <source>
        <strain evidence="2">JCM 19274</strain>
        <strain evidence="1 5">JCM 19300</strain>
        <strain evidence="4">JCM19274</strain>
    </source>
</reference>
<evidence type="ECO:0000313" key="6">
    <source>
        <dbReference type="Proteomes" id="UP000294824"/>
    </source>
</evidence>
<dbReference type="EMBL" id="BBNQ01000002">
    <property type="protein sequence ID" value="GAL61424.1"/>
    <property type="molecule type" value="Genomic_DNA"/>
</dbReference>
<dbReference type="Proteomes" id="UP000294824">
    <property type="component" value="Unassembled WGS sequence"/>
</dbReference>
<name>A0A090VDG7_9FLAO</name>
<reference evidence="3 6" key="2">
    <citation type="submission" date="2019-03" db="EMBL/GenBank/DDBJ databases">
        <title>Genomic Encyclopedia of Type Strains, Phase III (KMG-III): the genomes of soil and plant-associated and newly described type strains.</title>
        <authorList>
            <person name="Whitman W."/>
        </authorList>
    </citation>
    <scope>NUCLEOTIDE SEQUENCE [LARGE SCALE GENOMIC DNA]</scope>
    <source>
        <strain evidence="3 6">CECT 8301</strain>
    </source>
</reference>
<evidence type="ECO:0000313" key="5">
    <source>
        <dbReference type="Proteomes" id="UP000029644"/>
    </source>
</evidence>
<evidence type="ECO:0000313" key="1">
    <source>
        <dbReference type="EMBL" id="GAL61424.1"/>
    </source>
</evidence>
<dbReference type="EMBL" id="SORL01000007">
    <property type="protein sequence ID" value="TDY64715.1"/>
    <property type="molecule type" value="Genomic_DNA"/>
</dbReference>
<dbReference type="Proteomes" id="UP000029644">
    <property type="component" value="Unassembled WGS sequence"/>
</dbReference>
<evidence type="ECO:0000313" key="3">
    <source>
        <dbReference type="EMBL" id="TDY64715.1"/>
    </source>
</evidence>
<accession>A0A4R8ML79</accession>
<evidence type="ECO:0000313" key="4">
    <source>
        <dbReference type="Proteomes" id="UP000029643"/>
    </source>
</evidence>
<protein>
    <submittedName>
        <fullName evidence="1">Uncharacterized protein</fullName>
    </submittedName>
</protein>
<dbReference type="AlphaFoldDB" id="A0A090VDG7"/>
<sequence length="61" mass="6753">MKKLSNFKDNKIDLEQIQGGKVSPSSYYLVWHAPGGASTPGNWVEDGRYDYPSSIEVCGCQ</sequence>
<proteinExistence type="predicted"/>